<keyword evidence="2" id="KW-0812">Transmembrane</keyword>
<dbReference type="HOGENOM" id="CLU_029715_0_0_1"/>
<evidence type="ECO:0000313" key="3">
    <source>
        <dbReference type="EMBL" id="KIM82739.1"/>
    </source>
</evidence>
<evidence type="ECO:0008006" key="5">
    <source>
        <dbReference type="Google" id="ProtNLM"/>
    </source>
</evidence>
<dbReference type="PANTHER" id="PTHR34407:SF1">
    <property type="entry name" value="SGNH HYDROLASE-TYPE ESTERASE DOMAIN-CONTAINING PROTEIN"/>
    <property type="match status" value="1"/>
</dbReference>
<dbReference type="EMBL" id="KN832993">
    <property type="protein sequence ID" value="KIM82739.1"/>
    <property type="molecule type" value="Genomic_DNA"/>
</dbReference>
<dbReference type="STRING" id="765440.A0A0C3FST1"/>
<keyword evidence="4" id="KW-1185">Reference proteome</keyword>
<evidence type="ECO:0000256" key="1">
    <source>
        <dbReference type="SAM" id="MobiDB-lite"/>
    </source>
</evidence>
<feature type="region of interest" description="Disordered" evidence="1">
    <location>
        <begin position="1"/>
        <end position="27"/>
    </location>
</feature>
<dbReference type="SUPFAM" id="SSF52266">
    <property type="entry name" value="SGNH hydrolase"/>
    <property type="match status" value="1"/>
</dbReference>
<evidence type="ECO:0000256" key="2">
    <source>
        <dbReference type="SAM" id="Phobius"/>
    </source>
</evidence>
<dbReference type="CDD" id="cd00229">
    <property type="entry name" value="SGNH_hydrolase"/>
    <property type="match status" value="1"/>
</dbReference>
<dbReference type="InParanoid" id="A0A0C3FST1"/>
<proteinExistence type="predicted"/>
<keyword evidence="2" id="KW-1133">Transmembrane helix</keyword>
<organism evidence="3 4">
    <name type="scientific">Piloderma croceum (strain F 1598)</name>
    <dbReference type="NCBI Taxonomy" id="765440"/>
    <lineage>
        <taxon>Eukaryota</taxon>
        <taxon>Fungi</taxon>
        <taxon>Dikarya</taxon>
        <taxon>Basidiomycota</taxon>
        <taxon>Agaricomycotina</taxon>
        <taxon>Agaricomycetes</taxon>
        <taxon>Agaricomycetidae</taxon>
        <taxon>Atheliales</taxon>
        <taxon>Atheliaceae</taxon>
        <taxon>Piloderma</taxon>
    </lineage>
</organism>
<dbReference type="OrthoDB" id="544608at2759"/>
<evidence type="ECO:0000313" key="4">
    <source>
        <dbReference type="Proteomes" id="UP000054166"/>
    </source>
</evidence>
<dbReference type="AlphaFoldDB" id="A0A0C3FST1"/>
<reference evidence="4" key="2">
    <citation type="submission" date="2015-01" db="EMBL/GenBank/DDBJ databases">
        <title>Evolutionary Origins and Diversification of the Mycorrhizal Mutualists.</title>
        <authorList>
            <consortium name="DOE Joint Genome Institute"/>
            <consortium name="Mycorrhizal Genomics Consortium"/>
            <person name="Kohler A."/>
            <person name="Kuo A."/>
            <person name="Nagy L.G."/>
            <person name="Floudas D."/>
            <person name="Copeland A."/>
            <person name="Barry K.W."/>
            <person name="Cichocki N."/>
            <person name="Veneault-Fourrey C."/>
            <person name="LaButti K."/>
            <person name="Lindquist E.A."/>
            <person name="Lipzen A."/>
            <person name="Lundell T."/>
            <person name="Morin E."/>
            <person name="Murat C."/>
            <person name="Riley R."/>
            <person name="Ohm R."/>
            <person name="Sun H."/>
            <person name="Tunlid A."/>
            <person name="Henrissat B."/>
            <person name="Grigoriev I.V."/>
            <person name="Hibbett D.S."/>
            <person name="Martin F."/>
        </authorList>
    </citation>
    <scope>NUCLEOTIDE SEQUENCE [LARGE SCALE GENOMIC DNA]</scope>
    <source>
        <strain evidence="4">F 1598</strain>
    </source>
</reference>
<dbReference type="Proteomes" id="UP000054166">
    <property type="component" value="Unassembled WGS sequence"/>
</dbReference>
<reference evidence="3 4" key="1">
    <citation type="submission" date="2014-04" db="EMBL/GenBank/DDBJ databases">
        <authorList>
            <consortium name="DOE Joint Genome Institute"/>
            <person name="Kuo A."/>
            <person name="Tarkka M."/>
            <person name="Buscot F."/>
            <person name="Kohler A."/>
            <person name="Nagy L.G."/>
            <person name="Floudas D."/>
            <person name="Copeland A."/>
            <person name="Barry K.W."/>
            <person name="Cichocki N."/>
            <person name="Veneault-Fourrey C."/>
            <person name="LaButti K."/>
            <person name="Lindquist E.A."/>
            <person name="Lipzen A."/>
            <person name="Lundell T."/>
            <person name="Morin E."/>
            <person name="Murat C."/>
            <person name="Sun H."/>
            <person name="Tunlid A."/>
            <person name="Henrissat B."/>
            <person name="Grigoriev I.V."/>
            <person name="Hibbett D.S."/>
            <person name="Martin F."/>
            <person name="Nordberg H.P."/>
            <person name="Cantor M.N."/>
            <person name="Hua S.X."/>
        </authorList>
    </citation>
    <scope>NUCLEOTIDE SEQUENCE [LARGE SCALE GENOMIC DNA]</scope>
    <source>
        <strain evidence="3 4">F 1598</strain>
    </source>
</reference>
<feature type="transmembrane region" description="Helical" evidence="2">
    <location>
        <begin position="42"/>
        <end position="60"/>
    </location>
</feature>
<gene>
    <name evidence="3" type="ORF">PILCRDRAFT_820041</name>
</gene>
<sequence length="568" mass="62190">MQRRAGKGMAIAPPTGQYPSMRPSSEKTSRLNQRSFGVTNRIWVIVFVFLFLIAFTNYILPPHHTPQPRFNYSTAGLKSKNYLNKTQVEKEPNPFAFCPVFGPGDEIGLKYGALTLSQSRLHLGSGGRVQRVIHKALLGQPVTISVLGGSVSACHGAGDDPISPYCYPSRFFQWWNSVFPHPASELTNGAVRRTNSAYFGFCNAHHLPDYTDLVILEFDVDDSPDRETVENFELLVRSILLREDQPAIVILGHFSPQVHQTSGFGGPDIWHNIVAQFYDVPHVSVKPHIYPQYIMKPTSIKKYFSDAVLASSEGHEVMSDILVSYFQSQICLAWDIATGQSYDSVPIVTVSDNEPHGLFGGVGQRKGVAPPTPNEDNDDLADFGAVDAKKAAVAPLPVYPQLRVPSSLINTRADDGRPFEEIEPFCASANDLINPLPPSLFYGSGWFSYHPPMGSGQAEILHYWYSTLAASRLRIPITVGAGDIGVYYLKEPIVPGHGGEGSAVECWVDDNYAGAKVIENGADIAESTPALEIIDQYVARGSHFVECSLLGEEGQGSAAFRIIGIFAT</sequence>
<protein>
    <recommendedName>
        <fullName evidence="5">Cap64 protein</fullName>
    </recommendedName>
</protein>
<accession>A0A0C3FST1</accession>
<dbReference type="PANTHER" id="PTHR34407">
    <property type="entry name" value="EXPRESSED PROTEIN"/>
    <property type="match status" value="1"/>
</dbReference>
<keyword evidence="2" id="KW-0472">Membrane</keyword>
<name>A0A0C3FST1_PILCF</name>